<proteinExistence type="predicted"/>
<accession>A0A1H8J877</accession>
<gene>
    <name evidence="1" type="ORF">SAMN05192583_3522</name>
</gene>
<protein>
    <submittedName>
        <fullName evidence="1">Uncharacterized protein</fullName>
    </submittedName>
</protein>
<dbReference type="EMBL" id="FOCF01000012">
    <property type="protein sequence ID" value="SEN76879.1"/>
    <property type="molecule type" value="Genomic_DNA"/>
</dbReference>
<keyword evidence="2" id="KW-1185">Reference proteome</keyword>
<reference evidence="2" key="1">
    <citation type="submission" date="2016-10" db="EMBL/GenBank/DDBJ databases">
        <authorList>
            <person name="Varghese N."/>
            <person name="Submissions S."/>
        </authorList>
    </citation>
    <scope>NUCLEOTIDE SEQUENCE [LARGE SCALE GENOMIC DNA]</scope>
    <source>
        <strain evidence="2">S6-262</strain>
    </source>
</reference>
<dbReference type="Proteomes" id="UP000199206">
    <property type="component" value="Unassembled WGS sequence"/>
</dbReference>
<dbReference type="RefSeq" id="WP_093667023.1">
    <property type="nucleotide sequence ID" value="NZ_FOCF01000012.1"/>
</dbReference>
<evidence type="ECO:0000313" key="1">
    <source>
        <dbReference type="EMBL" id="SEN76879.1"/>
    </source>
</evidence>
<dbReference type="SUPFAM" id="SSF75011">
    <property type="entry name" value="3-carboxy-cis,cis-mucoante lactonizing enzyme"/>
    <property type="match status" value="1"/>
</dbReference>
<name>A0A1H8J877_9SPHN</name>
<dbReference type="OrthoDB" id="6636929at2"/>
<sequence length="319" mass="34550">MAVLPDGALGLLGTNVDLAGAWARVRRQETEPLAADSPERPQSVAARGIARLWRFDGTTLHHGPTVPLESPSLALAGFPDGRWLIAATNGRDEPNGRLFTSDGTLLVRLHLGDAIEYVGVDLADRVWVGWFDEGIFGNMDRFPETIDRTAVVAACFAADGATLPVGPVPDDAGFLADVYAMTVTEDGAWVCPYTEFPLLHLRPGQPVRWWRNGLSGVNAIATDGRHALLAGGYGDDAARLALVELGGDGQGEEVRMLASWRLPLIERFSPDHEHSSLAEHFIWERPALLAGRGDMLNLINDGVWYSWQVGDAVEALGRM</sequence>
<dbReference type="AlphaFoldDB" id="A0A1H8J877"/>
<evidence type="ECO:0000313" key="2">
    <source>
        <dbReference type="Proteomes" id="UP000199206"/>
    </source>
</evidence>
<organism evidence="1 2">
    <name type="scientific">Sphingomonas gellani</name>
    <dbReference type="NCBI Taxonomy" id="1166340"/>
    <lineage>
        <taxon>Bacteria</taxon>
        <taxon>Pseudomonadati</taxon>
        <taxon>Pseudomonadota</taxon>
        <taxon>Alphaproteobacteria</taxon>
        <taxon>Sphingomonadales</taxon>
        <taxon>Sphingomonadaceae</taxon>
        <taxon>Sphingomonas</taxon>
    </lineage>
</organism>